<dbReference type="PANTHER" id="PTHR14969">
    <property type="entry name" value="SPHINGOSINE-1-PHOSPHATE PHOSPHOHYDROLASE"/>
    <property type="match status" value="1"/>
</dbReference>
<dbReference type="PANTHER" id="PTHR14969:SF62">
    <property type="entry name" value="DECAPRENYLPHOSPHORYL-5-PHOSPHORIBOSE PHOSPHATASE RV3807C-RELATED"/>
    <property type="match status" value="1"/>
</dbReference>
<organism evidence="9 10">
    <name type="scientific">Arthrobacter wenxiniae</name>
    <dbReference type="NCBI Taxonomy" id="2713570"/>
    <lineage>
        <taxon>Bacteria</taxon>
        <taxon>Bacillati</taxon>
        <taxon>Actinomycetota</taxon>
        <taxon>Actinomycetes</taxon>
        <taxon>Micrococcales</taxon>
        <taxon>Micrococcaceae</taxon>
        <taxon>Arthrobacter</taxon>
    </lineage>
</organism>
<accession>A0A7Y7II72</accession>
<sequence length="237" mass="25496">MPAHVRNRPGLRQLRPLRGSRRPLLWTACTALALVLAGALVLAASGSHPFFQMYDGAWHRALTASRTPWLTGANRVLDFVGNAGMYIYCTALFLALLVRHRRLALFTGGANLLVAGATNLLKFLLGRERPPDSLVHVHTASYPSGHVSATVAAMVATAVVLGRLWMWVSGAILGVAMMYSRMYLGAHWLSDTIAGALLGLGLPLLLWAVVRDGCLAGHTVPQPETSRESTGNRLGID</sequence>
<evidence type="ECO:0000256" key="1">
    <source>
        <dbReference type="ARBA" id="ARBA00004651"/>
    </source>
</evidence>
<dbReference type="GO" id="GO:0016787">
    <property type="term" value="F:hydrolase activity"/>
    <property type="evidence" value="ECO:0007669"/>
    <property type="project" value="UniProtKB-KW"/>
</dbReference>
<evidence type="ECO:0000256" key="5">
    <source>
        <dbReference type="ARBA" id="ARBA00022989"/>
    </source>
</evidence>
<dbReference type="InterPro" id="IPR000326">
    <property type="entry name" value="PAP2/HPO"/>
</dbReference>
<dbReference type="SUPFAM" id="SSF48317">
    <property type="entry name" value="Acid phosphatase/Vanadium-dependent haloperoxidase"/>
    <property type="match status" value="1"/>
</dbReference>
<keyword evidence="6 7" id="KW-0472">Membrane</keyword>
<dbReference type="AlphaFoldDB" id="A0A7Y7II72"/>
<dbReference type="Pfam" id="PF01569">
    <property type="entry name" value="PAP2"/>
    <property type="match status" value="1"/>
</dbReference>
<dbReference type="EMBL" id="JAAMFM010000022">
    <property type="protein sequence ID" value="NVM95954.1"/>
    <property type="molecule type" value="Genomic_DNA"/>
</dbReference>
<dbReference type="InterPro" id="IPR036938">
    <property type="entry name" value="PAP2/HPO_sf"/>
</dbReference>
<evidence type="ECO:0000313" key="9">
    <source>
        <dbReference type="EMBL" id="NVM95954.1"/>
    </source>
</evidence>
<feature type="transmembrane region" description="Helical" evidence="7">
    <location>
        <begin position="79"/>
        <end position="98"/>
    </location>
</feature>
<keyword evidence="10" id="KW-1185">Reference proteome</keyword>
<feature type="domain" description="Phosphatidic acid phosphatase type 2/haloperoxidase" evidence="8">
    <location>
        <begin position="107"/>
        <end position="207"/>
    </location>
</feature>
<evidence type="ECO:0000256" key="4">
    <source>
        <dbReference type="ARBA" id="ARBA00022801"/>
    </source>
</evidence>
<keyword evidence="4" id="KW-0378">Hydrolase</keyword>
<comment type="caution">
    <text evidence="9">The sequence shown here is derived from an EMBL/GenBank/DDBJ whole genome shotgun (WGS) entry which is preliminary data.</text>
</comment>
<evidence type="ECO:0000256" key="3">
    <source>
        <dbReference type="ARBA" id="ARBA00022692"/>
    </source>
</evidence>
<dbReference type="GO" id="GO:0005886">
    <property type="term" value="C:plasma membrane"/>
    <property type="evidence" value="ECO:0007669"/>
    <property type="project" value="UniProtKB-SubCell"/>
</dbReference>
<feature type="transmembrane region" description="Helical" evidence="7">
    <location>
        <begin position="188"/>
        <end position="210"/>
    </location>
</feature>
<feature type="transmembrane region" description="Helical" evidence="7">
    <location>
        <begin position="151"/>
        <end position="176"/>
    </location>
</feature>
<evidence type="ECO:0000256" key="6">
    <source>
        <dbReference type="ARBA" id="ARBA00023136"/>
    </source>
</evidence>
<comment type="subcellular location">
    <subcellularLocation>
        <location evidence="1">Cell membrane</location>
        <topology evidence="1">Multi-pass membrane protein</topology>
    </subcellularLocation>
</comment>
<reference evidence="9 10" key="1">
    <citation type="submission" date="2020-02" db="EMBL/GenBank/DDBJ databases">
        <title>Genome sequence of strain AETb3-4.</title>
        <authorList>
            <person name="Gao J."/>
            <person name="Zhang X."/>
        </authorList>
    </citation>
    <scope>NUCLEOTIDE SEQUENCE [LARGE SCALE GENOMIC DNA]</scope>
    <source>
        <strain evidence="9 10">AETb3-4</strain>
    </source>
</reference>
<evidence type="ECO:0000313" key="10">
    <source>
        <dbReference type="Proteomes" id="UP000543556"/>
    </source>
</evidence>
<dbReference type="SMART" id="SM00014">
    <property type="entry name" value="acidPPc"/>
    <property type="match status" value="1"/>
</dbReference>
<dbReference type="Proteomes" id="UP000543556">
    <property type="component" value="Unassembled WGS sequence"/>
</dbReference>
<evidence type="ECO:0000256" key="7">
    <source>
        <dbReference type="SAM" id="Phobius"/>
    </source>
</evidence>
<evidence type="ECO:0000259" key="8">
    <source>
        <dbReference type="SMART" id="SM00014"/>
    </source>
</evidence>
<keyword evidence="3 7" id="KW-0812">Transmembrane</keyword>
<keyword evidence="5 7" id="KW-1133">Transmembrane helix</keyword>
<evidence type="ECO:0000256" key="2">
    <source>
        <dbReference type="ARBA" id="ARBA00022475"/>
    </source>
</evidence>
<protein>
    <submittedName>
        <fullName evidence="9">Phosphatase PAP2 family protein</fullName>
    </submittedName>
</protein>
<dbReference type="RefSeq" id="WP_176635679.1">
    <property type="nucleotide sequence ID" value="NZ_JAAMFM010000022.1"/>
</dbReference>
<dbReference type="CDD" id="cd03392">
    <property type="entry name" value="PAP2_like_2"/>
    <property type="match status" value="1"/>
</dbReference>
<dbReference type="Gene3D" id="1.20.144.10">
    <property type="entry name" value="Phosphatidic acid phosphatase type 2/haloperoxidase"/>
    <property type="match status" value="1"/>
</dbReference>
<proteinExistence type="predicted"/>
<gene>
    <name evidence="9" type="ORF">G6034_13785</name>
</gene>
<keyword evidence="2" id="KW-1003">Cell membrane</keyword>
<feature type="transmembrane region" description="Helical" evidence="7">
    <location>
        <begin position="105"/>
        <end position="125"/>
    </location>
</feature>
<name>A0A7Y7II72_9MICC</name>